<protein>
    <submittedName>
        <fullName evidence="3">Pectinesterase</fullName>
        <ecNumber evidence="3">3.1.1.11</ecNumber>
    </submittedName>
</protein>
<dbReference type="PANTHER" id="PTHR48081">
    <property type="entry name" value="AB HYDROLASE SUPERFAMILY PROTEIN C4A8.06C"/>
    <property type="match status" value="1"/>
</dbReference>
<reference evidence="3 4" key="1">
    <citation type="submission" date="2020-08" db="EMBL/GenBank/DDBJ databases">
        <title>Genomic Encyclopedia of Type Strains, Phase IV (KMG-IV): sequencing the most valuable type-strain genomes for metagenomic binning, comparative biology and taxonomic classification.</title>
        <authorList>
            <person name="Goeker M."/>
        </authorList>
    </citation>
    <scope>NUCLEOTIDE SEQUENCE [LARGE SCALE GENOMIC DNA]</scope>
    <source>
        <strain evidence="3 4">DSM 27471</strain>
    </source>
</reference>
<keyword evidence="4" id="KW-1185">Reference proteome</keyword>
<accession>A0A7W5DSV8</accession>
<name>A0A7W5DSV8_9PORP</name>
<evidence type="ECO:0000256" key="1">
    <source>
        <dbReference type="ARBA" id="ARBA00022801"/>
    </source>
</evidence>
<dbReference type="SUPFAM" id="SSF53474">
    <property type="entry name" value="alpha/beta-Hydrolases"/>
    <property type="match status" value="1"/>
</dbReference>
<evidence type="ECO:0000259" key="2">
    <source>
        <dbReference type="Pfam" id="PF20434"/>
    </source>
</evidence>
<organism evidence="3 4">
    <name type="scientific">Microbacter margulisiae</name>
    <dbReference type="NCBI Taxonomy" id="1350067"/>
    <lineage>
        <taxon>Bacteria</taxon>
        <taxon>Pseudomonadati</taxon>
        <taxon>Bacteroidota</taxon>
        <taxon>Bacteroidia</taxon>
        <taxon>Bacteroidales</taxon>
        <taxon>Porphyromonadaceae</taxon>
        <taxon>Microbacter</taxon>
    </lineage>
</organism>
<dbReference type="PANTHER" id="PTHR48081:SF13">
    <property type="entry name" value="ALPHA_BETA HYDROLASE"/>
    <property type="match status" value="1"/>
</dbReference>
<dbReference type="InterPro" id="IPR029058">
    <property type="entry name" value="AB_hydrolase_fold"/>
</dbReference>
<dbReference type="RefSeq" id="WP_183413772.1">
    <property type="nucleotide sequence ID" value="NZ_JACHYB010000002.1"/>
</dbReference>
<gene>
    <name evidence="3" type="ORF">FHX64_002172</name>
</gene>
<sequence length="327" mass="37277">MRYLSIAVIGCIFILCRQVLDAQQPIPQDTTFNVCRVYRQIKKEFPFAVPSKDIVPKNVKAVRNIIYATLPNTPFGKRYLHLDVFYPKKSGKYPALIMVHGGGWRSGTRSLQVPMAEMIAKKGFVTVSVEYQLSLEAKYPAAVYNIKAAIRWMRAHAKEYHIDPTRIAISGCSSGGQLAMLVGMTNGERKFEGNMGNPQYSSSVQAIIDVDGVVDFLAPGSLNLKREPDSPDVFWLGGSFDQKPEIWKDASSVFWTNKNSVPVLFLNSGFPRFHAGQDELIGMMQRWRIYTEVHRFNVHMHPFWLFYPWVDPTVNYMAKFLDKILKR</sequence>
<dbReference type="Proteomes" id="UP000544222">
    <property type="component" value="Unassembled WGS sequence"/>
</dbReference>
<proteinExistence type="predicted"/>
<dbReference type="InterPro" id="IPR050300">
    <property type="entry name" value="GDXG_lipolytic_enzyme"/>
</dbReference>
<dbReference type="EC" id="3.1.1.11" evidence="3"/>
<comment type="caution">
    <text evidence="3">The sequence shown here is derived from an EMBL/GenBank/DDBJ whole genome shotgun (WGS) entry which is preliminary data.</text>
</comment>
<keyword evidence="1 3" id="KW-0378">Hydrolase</keyword>
<dbReference type="AlphaFoldDB" id="A0A7W5DSV8"/>
<evidence type="ECO:0000313" key="3">
    <source>
        <dbReference type="EMBL" id="MBB3187974.1"/>
    </source>
</evidence>
<dbReference type="InterPro" id="IPR049492">
    <property type="entry name" value="BD-FAE-like_dom"/>
</dbReference>
<dbReference type="EMBL" id="JACHYB010000002">
    <property type="protein sequence ID" value="MBB3187974.1"/>
    <property type="molecule type" value="Genomic_DNA"/>
</dbReference>
<feature type="domain" description="BD-FAE-like" evidence="2">
    <location>
        <begin position="82"/>
        <end position="266"/>
    </location>
</feature>
<dbReference type="GO" id="GO:0030599">
    <property type="term" value="F:pectinesterase activity"/>
    <property type="evidence" value="ECO:0007669"/>
    <property type="project" value="UniProtKB-EC"/>
</dbReference>
<evidence type="ECO:0000313" key="4">
    <source>
        <dbReference type="Proteomes" id="UP000544222"/>
    </source>
</evidence>
<dbReference type="Pfam" id="PF20434">
    <property type="entry name" value="BD-FAE"/>
    <property type="match status" value="1"/>
</dbReference>
<dbReference type="Gene3D" id="3.40.50.1820">
    <property type="entry name" value="alpha/beta hydrolase"/>
    <property type="match status" value="1"/>
</dbReference>